<keyword evidence="17" id="KW-0046">Antibiotic resistance</keyword>
<dbReference type="PANTHER" id="PTHR32282:SF11">
    <property type="entry name" value="PENICILLIN-BINDING PROTEIN 1B"/>
    <property type="match status" value="1"/>
</dbReference>
<keyword evidence="10 24" id="KW-0812">Transmembrane</keyword>
<evidence type="ECO:0000259" key="26">
    <source>
        <dbReference type="Pfam" id="PF00912"/>
    </source>
</evidence>
<evidence type="ECO:0000256" key="17">
    <source>
        <dbReference type="ARBA" id="ARBA00023251"/>
    </source>
</evidence>
<evidence type="ECO:0000259" key="25">
    <source>
        <dbReference type="Pfam" id="PF00905"/>
    </source>
</evidence>
<dbReference type="GO" id="GO:0006508">
    <property type="term" value="P:proteolysis"/>
    <property type="evidence" value="ECO:0007669"/>
    <property type="project" value="UniProtKB-KW"/>
</dbReference>
<evidence type="ECO:0000256" key="6">
    <source>
        <dbReference type="ARBA" id="ARBA00022645"/>
    </source>
</evidence>
<feature type="region of interest" description="Disordered" evidence="23">
    <location>
        <begin position="1"/>
        <end position="24"/>
    </location>
</feature>
<dbReference type="Gene3D" id="3.40.710.10">
    <property type="entry name" value="DD-peptidase/beta-lactamase superfamily"/>
    <property type="match status" value="1"/>
</dbReference>
<evidence type="ECO:0000256" key="10">
    <source>
        <dbReference type="ARBA" id="ARBA00022692"/>
    </source>
</evidence>
<evidence type="ECO:0000256" key="9">
    <source>
        <dbReference type="ARBA" id="ARBA00022679"/>
    </source>
</evidence>
<evidence type="ECO:0000256" key="8">
    <source>
        <dbReference type="ARBA" id="ARBA00022676"/>
    </source>
</evidence>
<dbReference type="InterPro" id="IPR001264">
    <property type="entry name" value="Glyco_trans_51"/>
</dbReference>
<dbReference type="Gene3D" id="1.10.3810.10">
    <property type="entry name" value="Biosynthetic peptidoglycan transglycosylase-like"/>
    <property type="match status" value="1"/>
</dbReference>
<evidence type="ECO:0000256" key="1">
    <source>
        <dbReference type="ARBA" id="ARBA00002624"/>
    </source>
</evidence>
<feature type="compositionally biased region" description="Acidic residues" evidence="23">
    <location>
        <begin position="715"/>
        <end position="727"/>
    </location>
</feature>
<dbReference type="EC" id="3.4.16.4" evidence="3"/>
<dbReference type="GO" id="GO:0009252">
    <property type="term" value="P:peptidoglycan biosynthetic process"/>
    <property type="evidence" value="ECO:0007669"/>
    <property type="project" value="UniProtKB-UniPathway"/>
</dbReference>
<keyword evidence="13" id="KW-0735">Signal-anchor</keyword>
<feature type="region of interest" description="Disordered" evidence="23">
    <location>
        <begin position="703"/>
        <end position="744"/>
    </location>
</feature>
<organism evidence="27">
    <name type="scientific">uncultured Anaerotruncus sp</name>
    <dbReference type="NCBI Taxonomy" id="905011"/>
    <lineage>
        <taxon>Bacteria</taxon>
        <taxon>Bacillati</taxon>
        <taxon>Bacillota</taxon>
        <taxon>Clostridia</taxon>
        <taxon>Eubacteriales</taxon>
        <taxon>Oscillospiraceae</taxon>
        <taxon>Anaerotruncus</taxon>
        <taxon>environmental samples</taxon>
    </lineage>
</organism>
<evidence type="ECO:0000256" key="24">
    <source>
        <dbReference type="SAM" id="Phobius"/>
    </source>
</evidence>
<evidence type="ECO:0000256" key="4">
    <source>
        <dbReference type="ARBA" id="ARBA00018638"/>
    </source>
</evidence>
<dbReference type="InterPro" id="IPR012338">
    <property type="entry name" value="Beta-lactam/transpept-like"/>
</dbReference>
<comment type="function">
    <text evidence="1">Cell wall formation. Synthesis of cross-linked peptidoglycan from the lipid intermediates. The enzyme has a penicillin-insensitive transglycosylase N-terminal domain (formation of linear glycan strands) and a penicillin-sensitive transpeptidase C-terminal domain (cross-linking of the peptide subunits).</text>
</comment>
<evidence type="ECO:0000256" key="13">
    <source>
        <dbReference type="ARBA" id="ARBA00022968"/>
    </source>
</evidence>
<keyword evidence="12" id="KW-0133">Cell shape</keyword>
<evidence type="ECO:0000256" key="22">
    <source>
        <dbReference type="ARBA" id="ARBA00049902"/>
    </source>
</evidence>
<keyword evidence="9" id="KW-0808">Transferase</keyword>
<keyword evidence="5" id="KW-1003">Cell membrane</keyword>
<dbReference type="SUPFAM" id="SSF53955">
    <property type="entry name" value="Lysozyme-like"/>
    <property type="match status" value="1"/>
</dbReference>
<evidence type="ECO:0000256" key="3">
    <source>
        <dbReference type="ARBA" id="ARBA00012448"/>
    </source>
</evidence>
<evidence type="ECO:0000256" key="21">
    <source>
        <dbReference type="ARBA" id="ARBA00044770"/>
    </source>
</evidence>
<keyword evidence="7" id="KW-0645">Protease</keyword>
<evidence type="ECO:0000313" key="27">
    <source>
        <dbReference type="EMBL" id="VYS72897.1"/>
    </source>
</evidence>
<evidence type="ECO:0000256" key="18">
    <source>
        <dbReference type="ARBA" id="ARBA00023268"/>
    </source>
</evidence>
<protein>
    <recommendedName>
        <fullName evidence="4">Penicillin-binding protein 1A</fullName>
        <ecNumber evidence="21">2.4.99.28</ecNumber>
        <ecNumber evidence="3">3.4.16.4</ecNumber>
    </recommendedName>
</protein>
<feature type="domain" description="Glycosyl transferase family 51" evidence="26">
    <location>
        <begin position="94"/>
        <end position="265"/>
    </location>
</feature>
<keyword evidence="8" id="KW-0328">Glycosyltransferase</keyword>
<dbReference type="Pfam" id="PF00912">
    <property type="entry name" value="Transgly"/>
    <property type="match status" value="1"/>
</dbReference>
<feature type="transmembrane region" description="Helical" evidence="24">
    <location>
        <begin position="30"/>
        <end position="57"/>
    </location>
</feature>
<dbReference type="SUPFAM" id="SSF56601">
    <property type="entry name" value="beta-lactamase/transpeptidase-like"/>
    <property type="match status" value="1"/>
</dbReference>
<reference evidence="27" key="1">
    <citation type="submission" date="2019-11" db="EMBL/GenBank/DDBJ databases">
        <authorList>
            <person name="Feng L."/>
        </authorList>
    </citation>
    <scope>NUCLEOTIDE SEQUENCE</scope>
    <source>
        <strain evidence="27">AundefinedLFYP135</strain>
    </source>
</reference>
<dbReference type="GO" id="GO:0046677">
    <property type="term" value="P:response to antibiotic"/>
    <property type="evidence" value="ECO:0007669"/>
    <property type="project" value="UniProtKB-KW"/>
</dbReference>
<evidence type="ECO:0000256" key="14">
    <source>
        <dbReference type="ARBA" id="ARBA00022984"/>
    </source>
</evidence>
<dbReference type="GO" id="GO:0008658">
    <property type="term" value="F:penicillin binding"/>
    <property type="evidence" value="ECO:0007669"/>
    <property type="project" value="InterPro"/>
</dbReference>
<dbReference type="EMBL" id="CACRSL010000003">
    <property type="protein sequence ID" value="VYS72897.1"/>
    <property type="molecule type" value="Genomic_DNA"/>
</dbReference>
<keyword evidence="18" id="KW-0511">Multifunctional enzyme</keyword>
<evidence type="ECO:0000256" key="2">
    <source>
        <dbReference type="ARBA" id="ARBA00004401"/>
    </source>
</evidence>
<evidence type="ECO:0000256" key="12">
    <source>
        <dbReference type="ARBA" id="ARBA00022960"/>
    </source>
</evidence>
<evidence type="ECO:0000256" key="20">
    <source>
        <dbReference type="ARBA" id="ARBA00034000"/>
    </source>
</evidence>
<dbReference type="InterPro" id="IPR050396">
    <property type="entry name" value="Glycosyltr_51/Transpeptidase"/>
</dbReference>
<accession>A0A6N2QWU7</accession>
<dbReference type="GO" id="GO:0071555">
    <property type="term" value="P:cell wall organization"/>
    <property type="evidence" value="ECO:0007669"/>
    <property type="project" value="UniProtKB-KW"/>
</dbReference>
<dbReference type="InterPro" id="IPR036950">
    <property type="entry name" value="PBP_transglycosylase"/>
</dbReference>
<evidence type="ECO:0000256" key="19">
    <source>
        <dbReference type="ARBA" id="ARBA00023316"/>
    </source>
</evidence>
<keyword evidence="11" id="KW-0378">Hydrolase</keyword>
<evidence type="ECO:0000256" key="15">
    <source>
        <dbReference type="ARBA" id="ARBA00022989"/>
    </source>
</evidence>
<dbReference type="GO" id="GO:0030288">
    <property type="term" value="C:outer membrane-bounded periplasmic space"/>
    <property type="evidence" value="ECO:0007669"/>
    <property type="project" value="TreeGrafter"/>
</dbReference>
<dbReference type="GO" id="GO:0005886">
    <property type="term" value="C:plasma membrane"/>
    <property type="evidence" value="ECO:0007669"/>
    <property type="project" value="UniProtKB-SubCell"/>
</dbReference>
<evidence type="ECO:0000256" key="7">
    <source>
        <dbReference type="ARBA" id="ARBA00022670"/>
    </source>
</evidence>
<gene>
    <name evidence="27" type="primary">pbpF</name>
    <name evidence="27" type="ORF">AULFYP135_00055</name>
</gene>
<feature type="domain" description="Penicillin-binding protein transpeptidase" evidence="25">
    <location>
        <begin position="373"/>
        <end position="625"/>
    </location>
</feature>
<keyword evidence="19" id="KW-0961">Cell wall biogenesis/degradation</keyword>
<comment type="catalytic activity">
    <reaction evidence="20">
        <text>Preferential cleavage: (Ac)2-L-Lys-D-Ala-|-D-Ala. Also transpeptidation of peptidyl-alanyl moieties that are N-acyl substituents of D-alanine.</text>
        <dbReference type="EC" id="3.4.16.4"/>
    </reaction>
</comment>
<dbReference type="InterPro" id="IPR001460">
    <property type="entry name" value="PCN-bd_Tpept"/>
</dbReference>
<evidence type="ECO:0000256" key="16">
    <source>
        <dbReference type="ARBA" id="ARBA00023136"/>
    </source>
</evidence>
<keyword evidence="15 24" id="KW-1133">Transmembrane helix</keyword>
<keyword evidence="14" id="KW-0573">Peptidoglycan synthesis</keyword>
<sequence length="744" mass="83743">MKKKDNRPAADNNQPEKKPKARKKRKLSPLARVLIIIVLICIIAGSIVAAVLTVYILKYIGSDDTLDLTDVKLSYSTILYAMDESTGEYYEFHRLHDVENRIWVDYDDIPQDLVNGFIALEDKRFPYHHGVDWKRTIGAAVNLFIPIYEGKPGGSTITQQLIKNVTGDNAVRVDRKVREIFQALNLEKRYSKEQIMEAYLNTIALGSGTNGVQAAANLYFGKDVKDLNLAECASLVAITKNPSVYNPFYNPENNKSRQEDCLYMMHEQGYINDEEYEEALNYPLEFKKEEHIEKINDTQSWFVDYVTEEVINDLVEEKGYTKEYAESQIYKGGYRIYTTIDVEMQDYLEEVYLYNTNTFPAVYNAEYPESAFVITDLHGGIKALAGSNRPKEGARLFNRATSARRHPGSTIKPIASYSPAFEQDLITWSTLFNDAPLEISPGKYWPTNFYSGYYENPITVEFAIRRSANTIPAQLVEMMGPRTSFDFLKNKLNMYNLVERETINGRVVTDIDRAPMALGALSVGVTPLEMAGAYQIFGNGGTFTPTHSYTKVLDSNGEVVLEKDLTPTRVISPETSTVMNRLLQQVTTAPQGTGTTAKFGAMPVAGKTGTSEYDYNQWFIGVTPYYVGACWMGYDTDATIRYASYPPPIVWKNVMGPIHQNLAVVDFPTYGDVSVQTYCMETGLLAGEDCANTASGWYDNNNLPEVCDGTHPVPEDEDNEDEEDDSSSESSSSSRRDEDEDEDE</sequence>
<dbReference type="GO" id="GO:0008360">
    <property type="term" value="P:regulation of cell shape"/>
    <property type="evidence" value="ECO:0007669"/>
    <property type="project" value="UniProtKB-KW"/>
</dbReference>
<dbReference type="GO" id="GO:0008955">
    <property type="term" value="F:peptidoglycan glycosyltransferase activity"/>
    <property type="evidence" value="ECO:0007669"/>
    <property type="project" value="UniProtKB-EC"/>
</dbReference>
<dbReference type="UniPathway" id="UPA00219"/>
<name>A0A6N2QWU7_9FIRM</name>
<evidence type="ECO:0000256" key="23">
    <source>
        <dbReference type="SAM" id="MobiDB-lite"/>
    </source>
</evidence>
<dbReference type="InterPro" id="IPR023346">
    <property type="entry name" value="Lysozyme-like_dom_sf"/>
</dbReference>
<dbReference type="GO" id="GO:0009002">
    <property type="term" value="F:serine-type D-Ala-D-Ala carboxypeptidase activity"/>
    <property type="evidence" value="ECO:0007669"/>
    <property type="project" value="UniProtKB-EC"/>
</dbReference>
<keyword evidence="16 24" id="KW-0472">Membrane</keyword>
<comment type="catalytic activity">
    <reaction evidence="22">
        <text>[GlcNAc-(1-&gt;4)-Mur2Ac(oyl-L-Ala-gamma-D-Glu-L-Lys-D-Ala-D-Ala)](n)-di-trans,octa-cis-undecaprenyl diphosphate + beta-D-GlcNAc-(1-&gt;4)-Mur2Ac(oyl-L-Ala-gamma-D-Glu-L-Lys-D-Ala-D-Ala)-di-trans,octa-cis-undecaprenyl diphosphate = [GlcNAc-(1-&gt;4)-Mur2Ac(oyl-L-Ala-gamma-D-Glu-L-Lys-D-Ala-D-Ala)](n+1)-di-trans,octa-cis-undecaprenyl diphosphate + di-trans,octa-cis-undecaprenyl diphosphate + H(+)</text>
        <dbReference type="Rhea" id="RHEA:23708"/>
        <dbReference type="Rhea" id="RHEA-COMP:9602"/>
        <dbReference type="Rhea" id="RHEA-COMP:9603"/>
        <dbReference type="ChEBI" id="CHEBI:15378"/>
        <dbReference type="ChEBI" id="CHEBI:58405"/>
        <dbReference type="ChEBI" id="CHEBI:60033"/>
        <dbReference type="ChEBI" id="CHEBI:78435"/>
        <dbReference type="EC" id="2.4.99.28"/>
    </reaction>
</comment>
<keyword evidence="6" id="KW-0121">Carboxypeptidase</keyword>
<evidence type="ECO:0000256" key="11">
    <source>
        <dbReference type="ARBA" id="ARBA00022801"/>
    </source>
</evidence>
<evidence type="ECO:0000256" key="5">
    <source>
        <dbReference type="ARBA" id="ARBA00022475"/>
    </source>
</evidence>
<comment type="subcellular location">
    <subcellularLocation>
        <location evidence="2">Cell membrane</location>
        <topology evidence="2">Single-pass type II membrane protein</topology>
    </subcellularLocation>
</comment>
<dbReference type="Pfam" id="PF00905">
    <property type="entry name" value="Transpeptidase"/>
    <property type="match status" value="1"/>
</dbReference>
<proteinExistence type="predicted"/>
<dbReference type="PANTHER" id="PTHR32282">
    <property type="entry name" value="BINDING PROTEIN TRANSPEPTIDASE, PUTATIVE-RELATED"/>
    <property type="match status" value="1"/>
</dbReference>
<dbReference type="AlphaFoldDB" id="A0A6N2QWU7"/>
<dbReference type="EC" id="2.4.99.28" evidence="21"/>